<feature type="coiled-coil region" evidence="1">
    <location>
        <begin position="44"/>
        <end position="106"/>
    </location>
</feature>
<protein>
    <submittedName>
        <fullName evidence="3">DUF3450 domain-containing protein</fullName>
    </submittedName>
</protein>
<evidence type="ECO:0000313" key="4">
    <source>
        <dbReference type="Proteomes" id="UP001239782"/>
    </source>
</evidence>
<proteinExistence type="predicted"/>
<keyword evidence="1" id="KW-0175">Coiled coil</keyword>
<organism evidence="3 4">
    <name type="scientific">Pleionea litopenaei</name>
    <dbReference type="NCBI Taxonomy" id="3070815"/>
    <lineage>
        <taxon>Bacteria</taxon>
        <taxon>Pseudomonadati</taxon>
        <taxon>Pseudomonadota</taxon>
        <taxon>Gammaproteobacteria</taxon>
        <taxon>Oceanospirillales</taxon>
        <taxon>Pleioneaceae</taxon>
        <taxon>Pleionea</taxon>
    </lineage>
</organism>
<accession>A0AA51RVV8</accession>
<keyword evidence="2" id="KW-0732">Signal</keyword>
<evidence type="ECO:0000256" key="2">
    <source>
        <dbReference type="SAM" id="SignalP"/>
    </source>
</evidence>
<gene>
    <name evidence="3" type="ORF">Q9312_06495</name>
</gene>
<dbReference type="PROSITE" id="PS51257">
    <property type="entry name" value="PROKAR_LIPOPROTEIN"/>
    <property type="match status" value="1"/>
</dbReference>
<dbReference type="RefSeq" id="WP_309203777.1">
    <property type="nucleotide sequence ID" value="NZ_CP133548.1"/>
</dbReference>
<dbReference type="Proteomes" id="UP001239782">
    <property type="component" value="Chromosome"/>
</dbReference>
<dbReference type="InterPro" id="IPR016866">
    <property type="entry name" value="UCP028069"/>
</dbReference>
<dbReference type="AlphaFoldDB" id="A0AA51RVV8"/>
<sequence length="257" mass="28909">MLNKKISRIFAVSLAAVMGCFSGASIGGTLDPSVKVEVKIDKSAASAQKQIDRLAETTLDLNAEYKATLTQIEQFKAYNLRLEKSIASQEEEMESLQNQMNTIDETERGLMPLMDEMIERLGNFVELDVPFRKEQRLEDVDKLRQIMLRADVSTSEKYRMILGAYVDEIRYGKETLVYAGPMDIGGTEREVDFLQFGRTALMFATRGDNVQAAIWDKEAKDWAWLDGGQASAVRRAIKDINMKAKKLIVVPVATPEK</sequence>
<dbReference type="PIRSF" id="PIRSF028069">
    <property type="entry name" value="UCP028069"/>
    <property type="match status" value="1"/>
</dbReference>
<dbReference type="KEGG" id="plei:Q9312_06495"/>
<feature type="signal peptide" evidence="2">
    <location>
        <begin position="1"/>
        <end position="26"/>
    </location>
</feature>
<evidence type="ECO:0000313" key="3">
    <source>
        <dbReference type="EMBL" id="WMS88562.1"/>
    </source>
</evidence>
<feature type="chain" id="PRO_5041384862" evidence="2">
    <location>
        <begin position="27"/>
        <end position="257"/>
    </location>
</feature>
<reference evidence="3 4" key="1">
    <citation type="submission" date="2023-08" db="EMBL/GenBank/DDBJ databases">
        <title>Pleionea litopenaei sp. nov., isolated from stomach of juvenile Litopenaeus vannamei.</title>
        <authorList>
            <person name="Rho A.M."/>
            <person name="Hwang C.Y."/>
        </authorList>
    </citation>
    <scope>NUCLEOTIDE SEQUENCE [LARGE SCALE GENOMIC DNA]</scope>
    <source>
        <strain evidence="3 4">HL-JVS1</strain>
    </source>
</reference>
<dbReference type="Pfam" id="PF11932">
    <property type="entry name" value="DUF3450"/>
    <property type="match status" value="1"/>
</dbReference>
<keyword evidence="4" id="KW-1185">Reference proteome</keyword>
<name>A0AA51RVV8_9GAMM</name>
<dbReference type="EMBL" id="CP133548">
    <property type="protein sequence ID" value="WMS88562.1"/>
    <property type="molecule type" value="Genomic_DNA"/>
</dbReference>
<evidence type="ECO:0000256" key="1">
    <source>
        <dbReference type="SAM" id="Coils"/>
    </source>
</evidence>